<organism evidence="6 7">
    <name type="scientific">Rubroshorea leprosula</name>
    <dbReference type="NCBI Taxonomy" id="152421"/>
    <lineage>
        <taxon>Eukaryota</taxon>
        <taxon>Viridiplantae</taxon>
        <taxon>Streptophyta</taxon>
        <taxon>Embryophyta</taxon>
        <taxon>Tracheophyta</taxon>
        <taxon>Spermatophyta</taxon>
        <taxon>Magnoliopsida</taxon>
        <taxon>eudicotyledons</taxon>
        <taxon>Gunneridae</taxon>
        <taxon>Pentapetalae</taxon>
        <taxon>rosids</taxon>
        <taxon>malvids</taxon>
        <taxon>Malvales</taxon>
        <taxon>Dipterocarpaceae</taxon>
        <taxon>Rubroshorea</taxon>
    </lineage>
</organism>
<feature type="compositionally biased region" description="Basic residues" evidence="4">
    <location>
        <begin position="290"/>
        <end position="309"/>
    </location>
</feature>
<dbReference type="EMBL" id="BPVZ01000002">
    <property type="protein sequence ID" value="GKU87653.1"/>
    <property type="molecule type" value="Genomic_DNA"/>
</dbReference>
<name>A0AAV5HFR8_9ROSI</name>
<dbReference type="Proteomes" id="UP001054252">
    <property type="component" value="Unassembled WGS sequence"/>
</dbReference>
<dbReference type="InterPro" id="IPR037647">
    <property type="entry name" value="HIRIP3"/>
</dbReference>
<evidence type="ECO:0000256" key="1">
    <source>
        <dbReference type="ARBA" id="ARBA00004123"/>
    </source>
</evidence>
<evidence type="ECO:0000256" key="4">
    <source>
        <dbReference type="SAM" id="MobiDB-lite"/>
    </source>
</evidence>
<evidence type="ECO:0000256" key="3">
    <source>
        <dbReference type="ARBA" id="ARBA00023242"/>
    </source>
</evidence>
<dbReference type="AlphaFoldDB" id="A0AAV5HFR8"/>
<comment type="subcellular location">
    <subcellularLocation>
        <location evidence="1">Nucleus</location>
    </subcellularLocation>
</comment>
<dbReference type="GO" id="GO:0005634">
    <property type="term" value="C:nucleus"/>
    <property type="evidence" value="ECO:0007669"/>
    <property type="project" value="UniProtKB-SubCell"/>
</dbReference>
<evidence type="ECO:0000313" key="6">
    <source>
        <dbReference type="EMBL" id="GKU87653.1"/>
    </source>
</evidence>
<dbReference type="InterPro" id="IPR014876">
    <property type="entry name" value="DEK_C"/>
</dbReference>
<protein>
    <recommendedName>
        <fullName evidence="5">DEK-C domain-containing protein</fullName>
    </recommendedName>
</protein>
<dbReference type="PROSITE" id="PS51998">
    <property type="entry name" value="DEK_C"/>
    <property type="match status" value="1"/>
</dbReference>
<feature type="compositionally biased region" description="Acidic residues" evidence="4">
    <location>
        <begin position="257"/>
        <end position="285"/>
    </location>
</feature>
<sequence length="521" mass="58194">MAEDAHDAEAIKKDAKEASLPEDIESQIKTAMSSRVAYFKEQADSLTFESVRRLLEKDLGLQTLALDVHRRFIKQCLLECFDGKDDGNASKNSGEKVDINVSTTSEVVGSPKGRQPKKEVKEQCSEDEEKMEDSPVFGLLSGHKTAKTESIKTEQEDAKEVSEGEIKKAIRKRASYVIANSDKVTMAGLRRLLEEDMKLDKHTLDPYKKFISEQIDEVLKSREVSAPASEAKKNLKKDSQIKASRKSSTKKSSNSSGDEEEEEEEEEEEDNEEDEEDEEDEEEEEERPKGKFVSKGRPKNSEGHKKRKKPEKETKVPSKKKIKAVEKVSDGDSDAEGGGVVSEDSHSRSSAEKTRKEASTPIYGKHVEHLKSVIKSCAMSVPPAIYKKAKQAPENKREAVLIKELEGILSKEGLSPNPTEKEIKEVRKRKERAKELEGIDTSNIVSNSRRRSTTSFVPPPKPKITDASDDDDTDDDNDDDNDDDDDDDDDGDNDDEEDGGDEGDDESQSEDSNDEEDEDSD</sequence>
<accession>A0AAV5HFR8</accession>
<gene>
    <name evidence="6" type="ORF">SLEP1_g2016</name>
</gene>
<feature type="compositionally biased region" description="Basic and acidic residues" evidence="4">
    <location>
        <begin position="146"/>
        <end position="162"/>
    </location>
</feature>
<proteinExistence type="predicted"/>
<evidence type="ECO:0000313" key="7">
    <source>
        <dbReference type="Proteomes" id="UP001054252"/>
    </source>
</evidence>
<dbReference type="PANTHER" id="PTHR15410:SF2">
    <property type="entry name" value="HIRA-INTERACTING PROTEIN 3"/>
    <property type="match status" value="1"/>
</dbReference>
<dbReference type="PANTHER" id="PTHR15410">
    <property type="entry name" value="HIRA-INTERACTING PROTEIN 3"/>
    <property type="match status" value="1"/>
</dbReference>
<feature type="compositionally biased region" description="Basic and acidic residues" evidence="4">
    <location>
        <begin position="89"/>
        <end position="98"/>
    </location>
</feature>
<feature type="region of interest" description="Disordered" evidence="4">
    <location>
        <begin position="220"/>
        <end position="364"/>
    </location>
</feature>
<feature type="region of interest" description="Disordered" evidence="4">
    <location>
        <begin position="89"/>
        <end position="162"/>
    </location>
</feature>
<keyword evidence="3" id="KW-0539">Nucleus</keyword>
<feature type="domain" description="DEK-C" evidence="5">
    <location>
        <begin position="160"/>
        <end position="220"/>
    </location>
</feature>
<feature type="region of interest" description="Disordered" evidence="4">
    <location>
        <begin position="411"/>
        <end position="521"/>
    </location>
</feature>
<feature type="compositionally biased region" description="Basic and acidic residues" evidence="4">
    <location>
        <begin position="343"/>
        <end position="358"/>
    </location>
</feature>
<dbReference type="SMART" id="SM01082">
    <property type="entry name" value="CHZ"/>
    <property type="match status" value="1"/>
</dbReference>
<comment type="caution">
    <text evidence="6">The sequence shown here is derived from an EMBL/GenBank/DDBJ whole genome shotgun (WGS) entry which is preliminary data.</text>
</comment>
<evidence type="ECO:0000256" key="2">
    <source>
        <dbReference type="ARBA" id="ARBA00023186"/>
    </source>
</evidence>
<feature type="compositionally biased region" description="Basic and acidic residues" evidence="4">
    <location>
        <begin position="230"/>
        <end position="240"/>
    </location>
</feature>
<reference evidence="6 7" key="1">
    <citation type="journal article" date="2021" name="Commun. Biol.">
        <title>The genome of Shorea leprosula (Dipterocarpaceae) highlights the ecological relevance of drought in aseasonal tropical rainforests.</title>
        <authorList>
            <person name="Ng K.K.S."/>
            <person name="Kobayashi M.J."/>
            <person name="Fawcett J.A."/>
            <person name="Hatakeyama M."/>
            <person name="Paape T."/>
            <person name="Ng C.H."/>
            <person name="Ang C.C."/>
            <person name="Tnah L.H."/>
            <person name="Lee C.T."/>
            <person name="Nishiyama T."/>
            <person name="Sese J."/>
            <person name="O'Brien M.J."/>
            <person name="Copetti D."/>
            <person name="Mohd Noor M.I."/>
            <person name="Ong R.C."/>
            <person name="Putra M."/>
            <person name="Sireger I.Z."/>
            <person name="Indrioko S."/>
            <person name="Kosugi Y."/>
            <person name="Izuno A."/>
            <person name="Isagi Y."/>
            <person name="Lee S.L."/>
            <person name="Shimizu K.K."/>
        </authorList>
    </citation>
    <scope>NUCLEOTIDE SEQUENCE [LARGE SCALE GENOMIC DNA]</scope>
    <source>
        <strain evidence="6">214</strain>
    </source>
</reference>
<dbReference type="InterPro" id="IPR019098">
    <property type="entry name" value="Histone_chaperone_domain_CHZ"/>
</dbReference>
<feature type="compositionally biased region" description="Acidic residues" evidence="4">
    <location>
        <begin position="467"/>
        <end position="521"/>
    </location>
</feature>
<evidence type="ECO:0000259" key="5">
    <source>
        <dbReference type="PROSITE" id="PS51998"/>
    </source>
</evidence>
<keyword evidence="7" id="KW-1185">Reference proteome</keyword>
<dbReference type="Pfam" id="PF09649">
    <property type="entry name" value="CHZ"/>
    <property type="match status" value="1"/>
</dbReference>
<keyword evidence="2" id="KW-0143">Chaperone</keyword>